<accession>A0A6B3M1B4</accession>
<sequence length="309" mass="35210">MRTTLLAIFLILPVFSFGQRYFSIAIVNERTGEPVGPLYCTVLKNNDQFVNCGMSKENGLYRFYVKDYDSTATYQVEILNRWQNYVESGRHDISTMNDTIPIVKVRPATSVTNYTCPTISYSNYTPKEPYSFDELPKNIQKKVKQHLVKRVGKSFYGRLKLNGGQILNLNRFYELNPEAKAEGYVPYSYNLCFRVTDSQGEGNLYSFNLALDQSGDLMKEIDLPDIKNNPKKAQIISLAQATEIAQKGILIDSYTRTNSYYDSDAGSIVWEFEQITYEPKVGNKSIKLIVNAHSGEIIGKRTDDIIILE</sequence>
<dbReference type="Gene3D" id="3.10.450.40">
    <property type="match status" value="1"/>
</dbReference>
<dbReference type="RefSeq" id="WP_163916922.1">
    <property type="nucleotide sequence ID" value="NZ_JAAGWD010000011.1"/>
</dbReference>
<dbReference type="AlphaFoldDB" id="A0A6B3M1B4"/>
<name>A0A6B3M1B4_9BACT</name>
<organism evidence="1 2">
    <name type="scientific">Pontibacter burrus</name>
    <dbReference type="NCBI Taxonomy" id="2704466"/>
    <lineage>
        <taxon>Bacteria</taxon>
        <taxon>Pseudomonadati</taxon>
        <taxon>Bacteroidota</taxon>
        <taxon>Cytophagia</taxon>
        <taxon>Cytophagales</taxon>
        <taxon>Hymenobacteraceae</taxon>
        <taxon>Pontibacter</taxon>
    </lineage>
</organism>
<evidence type="ECO:0000313" key="1">
    <source>
        <dbReference type="EMBL" id="NEM99628.1"/>
    </source>
</evidence>
<evidence type="ECO:0000313" key="2">
    <source>
        <dbReference type="Proteomes" id="UP000474777"/>
    </source>
</evidence>
<protein>
    <submittedName>
        <fullName evidence="1">Uncharacterized protein</fullName>
    </submittedName>
</protein>
<proteinExistence type="predicted"/>
<dbReference type="Proteomes" id="UP000474777">
    <property type="component" value="Unassembled WGS sequence"/>
</dbReference>
<reference evidence="1 2" key="1">
    <citation type="submission" date="2020-02" db="EMBL/GenBank/DDBJ databases">
        <authorList>
            <person name="Kim M.K."/>
        </authorList>
    </citation>
    <scope>NUCLEOTIDE SEQUENCE [LARGE SCALE GENOMIC DNA]</scope>
    <source>
        <strain evidence="1 2">BT327</strain>
    </source>
</reference>
<comment type="caution">
    <text evidence="1">The sequence shown here is derived from an EMBL/GenBank/DDBJ whole genome shotgun (WGS) entry which is preliminary data.</text>
</comment>
<dbReference type="EMBL" id="JAAGWD010000011">
    <property type="protein sequence ID" value="NEM99628.1"/>
    <property type="molecule type" value="Genomic_DNA"/>
</dbReference>
<gene>
    <name evidence="1" type="ORF">GXP69_18160</name>
</gene>
<keyword evidence="2" id="KW-1185">Reference proteome</keyword>